<evidence type="ECO:0000313" key="2">
    <source>
        <dbReference type="EMBL" id="SOV17420.1"/>
    </source>
</evidence>
<keyword evidence="1" id="KW-0732">Signal</keyword>
<name>A0ABY1USE2_9APIC</name>
<dbReference type="EMBL" id="LT969436">
    <property type="protein sequence ID" value="SOV17420.1"/>
    <property type="molecule type" value="Genomic_DNA"/>
</dbReference>
<feature type="chain" id="PRO_5046681555" evidence="1">
    <location>
        <begin position="22"/>
        <end position="1555"/>
    </location>
</feature>
<sequence length="1555" mass="187961">MSIFLFITIFLFLYYEHYVCSTIRPYEFDKRDLLKIYEDYKNLELNEKIIIDNEESFDNIKYLSLCNINNKNSMYGISDILCKNINFPYHIKIKAVDLLYGEMVHFSTSKFINEIKFVCKYYIYDNSYEIIKCNYVINIDDHYEFYLGIDMENINEPKYKIDNNNENNENNENNFIQSNNLQNDIMHSLSKQEPLELKNVTYEENIKIDNNIINMSHNNNDNNNDNNIFHQNHYLNYYDNYNIKLCNLRIPIYSYITNVEEIFLKILIGLCIKLGYKKYMIYSEHTFVISSYFENMHISRNIFNQGFNITCRIFYNSNNIYIIKSQNSFVHNKTNTKINNNNINNNNINNNNINNDNIYNENIYNDSFYNDSIYNDSFYNDNIYYDNIYNNNVSVVKKEVPKIYLKFFPNKSYLLWRGIEQNKEIFNFKLLELKNLLKKVNYKERIYLCYTKELYTYYEKDEIYIKNFMSSHKIKYSNFRSLQNKENKNLDIPFSYILLTFQHFCDNNNIILFEECVHIIMTSKDLDEKYKSIMHQFLYESFLCSQNCSYEDDQLNIFHNDIIISIFKEFINNSNSIIIKMKKHSKSIRDKMKKKETLYNNILLPQDENLYTEFYQNIMFSIEFQSIIPFLKDELDKLTRKKNNRNNRICNILKFIKYHENLYESNRPNHIHNRLLNETILLNKLVFKNYKDHQTFDDRNVTNLDDNIKIKKKNDVDDNIKMNKQNIDIKKKNYVDDNIKTNKQNIDITKKNHVDDHIKMNKQNIDITKKNHVDDNIKMNKQNIDIKKKNHVDDNIKMVYNKNMENNKVEEENEKFEHSNKNEIIYIMNDPIESNNTYKYQSYESISNNLDEKPLNNYTYDDVEKYDTEQINTFTKKYPKMMNIKIDKKINVSNNELELKKNNKGTMHHSFIINSYGVRIYTLQKQYEYDILKTIYEEYKMKTQDNTNYSNNENEHMKRKEFFNLLYSINKTYTFTVKNVPTKIYDILNKTNNSNDKKKNYNQENSNMYEWGKKNVKYLCSKEKRWPFSKKEINFSTSADAIYCEAQYVNELFIRVNNDEQTFDYMINDMKKKADTYKDQNNYQKDDIYKDQNIYQKDDIYKDQNIYQKDDIYKEQNIYQKDDIYKDQNNYQKDDIYKDQNIHQKDDIYKDQNMYQTNDDSYAHSNKNPNINFIFPDNILHNVKEGYFIKPSTEESKIIGFYVLNNICVIKYIGNKTNDINNPFLSHVLLNSVLGFCILHGFTKIKVEAETINYESGIKNKFIEILLNGYTQYEYLGLKLMNVATFSKDLYYIITGYTSKSDLLLSAVMKFEKNFNINHNIENNFMNYMNKKSMDILHELTFNCNDNYYPYKNCYDLYPLVRKNKKTNICNFEKNNIYKELNLLFPDVCQIGNKIALCYEQIKKNIVCSKNSQGCKYYKFIINTFIKPRRKTSFFINHNINVQEYLSKKAYTYYLLLSELIKNKEKQLKQEQGKNKNQNIDHAHTYFLLNNIIQYATFFLFWNFSTEFWKRFQYIHNNHTHNINEITYQNNNLLFCPMAYSYEFIYHLNVFYISE</sequence>
<dbReference type="Proteomes" id="UP000831156">
    <property type="component" value="Chromosome 13"/>
</dbReference>
<protein>
    <submittedName>
        <fullName evidence="2">Uncharacterized protein</fullName>
    </submittedName>
</protein>
<reference evidence="2" key="1">
    <citation type="submission" date="2016-09" db="EMBL/GenBank/DDBJ databases">
        <authorList>
            <consortium name="Pathogen Informatics"/>
            <person name="Sun Q."/>
            <person name="Inoue M."/>
        </authorList>
    </citation>
    <scope>NUCLEOTIDE SEQUENCE</scope>
</reference>
<proteinExistence type="predicted"/>
<evidence type="ECO:0000313" key="3">
    <source>
        <dbReference type="Proteomes" id="UP000831156"/>
    </source>
</evidence>
<keyword evidence="3" id="KW-1185">Reference proteome</keyword>
<feature type="signal peptide" evidence="1">
    <location>
        <begin position="1"/>
        <end position="21"/>
    </location>
</feature>
<accession>A0ABY1USE2</accession>
<gene>
    <name evidence="2" type="ORF">PGABG01_1318000</name>
</gene>
<organism evidence="2 3">
    <name type="scientific">Plasmodium gaboni</name>
    <dbReference type="NCBI Taxonomy" id="647221"/>
    <lineage>
        <taxon>Eukaryota</taxon>
        <taxon>Sar</taxon>
        <taxon>Alveolata</taxon>
        <taxon>Apicomplexa</taxon>
        <taxon>Aconoidasida</taxon>
        <taxon>Haemosporida</taxon>
        <taxon>Plasmodiidae</taxon>
        <taxon>Plasmodium</taxon>
        <taxon>Plasmodium (Laverania)</taxon>
    </lineage>
</organism>
<evidence type="ECO:0000256" key="1">
    <source>
        <dbReference type="SAM" id="SignalP"/>
    </source>
</evidence>